<dbReference type="InterPro" id="IPR012677">
    <property type="entry name" value="Nucleotide-bd_a/b_plait_sf"/>
</dbReference>
<accession>A0A1B7T933</accession>
<evidence type="ECO:0000256" key="2">
    <source>
        <dbReference type="ARBA" id="ARBA00022771"/>
    </source>
</evidence>
<keyword evidence="3" id="KW-0862">Zinc</keyword>
<sequence length="643" mass="74013">MKYLVLETITTIANNNNGSSHHNNNIENQPLRQDMNISKIFWRVVNPLELLQLNLKNKEKDNIDTDKQECNQQMSFLDDQMFSNPKTLIPYNRIEINANMPLEHAIQTLENGVIKEFNIPDNVSEEDFEIPIVSLHSTWDIRVLLSYKSQSFKFRLPFWLEKPIIFDLCKEYERWCLKDLTRTNFFNVAALNINKRRKLHSNKIYLYTMLQLLGLKMEMYEMDEFGCIIRIFLALFWKNGAYDLEKQLESGEITMETVDPDYSDKVGFTTPYDLNIDYKQFLTEKSTILYMNNLPSIVTQSELARWFNTYNINPLGFWTIRPAINSPLNYSTDKISFTYVPDSDTISGFAVFQDHEDALEGLKMNGKSLVLRLGNVVVGNSQQSHYSQQKPRFKFIDRVVEVQPSSNIVLKEVNHHLVPFPQTRNKPRPGDWNCKNCGFSNFQKRSTCFRCQSSNTRYGNNNKNVNDYEQKFHQRAPLNPVAYPYGNNSNIENNNNIQMLNANMASGVFAQDINFNNKNNLGNSLGYNNNNQHLFTENNNANNSSYMITKNPLTGGNPMRTTQSSIQTSQASLSISPVHSATSLNSQKQRNTLSPSNSQAMNLQDGIEVPFRPGDWNCGSCGYHNFAKNLNCLRCNDSKTSKP</sequence>
<organism evidence="7 8">
    <name type="scientific">Hanseniaspora valbyensis NRRL Y-1626</name>
    <dbReference type="NCBI Taxonomy" id="766949"/>
    <lineage>
        <taxon>Eukaryota</taxon>
        <taxon>Fungi</taxon>
        <taxon>Dikarya</taxon>
        <taxon>Ascomycota</taxon>
        <taxon>Saccharomycotina</taxon>
        <taxon>Saccharomycetes</taxon>
        <taxon>Saccharomycodales</taxon>
        <taxon>Saccharomycodaceae</taxon>
        <taxon>Hanseniaspora</taxon>
    </lineage>
</organism>
<dbReference type="GO" id="GO:0005737">
    <property type="term" value="C:cytoplasm"/>
    <property type="evidence" value="ECO:0007669"/>
    <property type="project" value="TreeGrafter"/>
</dbReference>
<evidence type="ECO:0000256" key="4">
    <source>
        <dbReference type="PROSITE-ProRule" id="PRU00322"/>
    </source>
</evidence>
<dbReference type="InterPro" id="IPR036443">
    <property type="entry name" value="Znf_RanBP2_sf"/>
</dbReference>
<evidence type="ECO:0000256" key="3">
    <source>
        <dbReference type="ARBA" id="ARBA00022833"/>
    </source>
</evidence>
<dbReference type="GO" id="GO:0003729">
    <property type="term" value="F:mRNA binding"/>
    <property type="evidence" value="ECO:0007669"/>
    <property type="project" value="TreeGrafter"/>
</dbReference>
<feature type="region of interest" description="Disordered" evidence="5">
    <location>
        <begin position="581"/>
        <end position="601"/>
    </location>
</feature>
<dbReference type="InterPro" id="IPR035979">
    <property type="entry name" value="RBD_domain_sf"/>
</dbReference>
<dbReference type="Proteomes" id="UP000092321">
    <property type="component" value="Unassembled WGS sequence"/>
</dbReference>
<dbReference type="SUPFAM" id="SSF90209">
    <property type="entry name" value="Ran binding protein zinc finger-like"/>
    <property type="match status" value="2"/>
</dbReference>
<reference evidence="8" key="1">
    <citation type="journal article" date="2016" name="Proc. Natl. Acad. Sci. U.S.A.">
        <title>Comparative genomics of biotechnologically important yeasts.</title>
        <authorList>
            <person name="Riley R."/>
            <person name="Haridas S."/>
            <person name="Wolfe K.H."/>
            <person name="Lopes M.R."/>
            <person name="Hittinger C.T."/>
            <person name="Goeker M."/>
            <person name="Salamov A.A."/>
            <person name="Wisecaver J.H."/>
            <person name="Long T.M."/>
            <person name="Calvey C.H."/>
            <person name="Aerts A.L."/>
            <person name="Barry K.W."/>
            <person name="Choi C."/>
            <person name="Clum A."/>
            <person name="Coughlan A.Y."/>
            <person name="Deshpande S."/>
            <person name="Douglass A.P."/>
            <person name="Hanson S.J."/>
            <person name="Klenk H.-P."/>
            <person name="LaButti K.M."/>
            <person name="Lapidus A."/>
            <person name="Lindquist E.A."/>
            <person name="Lipzen A.M."/>
            <person name="Meier-Kolthoff J.P."/>
            <person name="Ohm R.A."/>
            <person name="Otillar R.P."/>
            <person name="Pangilinan J.L."/>
            <person name="Peng Y."/>
            <person name="Rokas A."/>
            <person name="Rosa C.A."/>
            <person name="Scheuner C."/>
            <person name="Sibirny A.A."/>
            <person name="Slot J.C."/>
            <person name="Stielow J.B."/>
            <person name="Sun H."/>
            <person name="Kurtzman C.P."/>
            <person name="Blackwell M."/>
            <person name="Grigoriev I.V."/>
            <person name="Jeffries T.W."/>
        </authorList>
    </citation>
    <scope>NUCLEOTIDE SEQUENCE [LARGE SCALE GENOMIC DNA]</scope>
    <source>
        <strain evidence="8">NRRL Y-1626</strain>
    </source>
</reference>
<dbReference type="SMART" id="SM00547">
    <property type="entry name" value="ZnF_RBZ"/>
    <property type="match status" value="2"/>
</dbReference>
<dbReference type="InterPro" id="IPR001876">
    <property type="entry name" value="Znf_RanBP2"/>
</dbReference>
<evidence type="ECO:0000313" key="7">
    <source>
        <dbReference type="EMBL" id="OBA25225.1"/>
    </source>
</evidence>
<dbReference type="PANTHER" id="PTHR23111">
    <property type="entry name" value="ZINC FINGER PROTEIN"/>
    <property type="match status" value="1"/>
</dbReference>
<dbReference type="GO" id="GO:0008270">
    <property type="term" value="F:zinc ion binding"/>
    <property type="evidence" value="ECO:0007669"/>
    <property type="project" value="UniProtKB-KW"/>
</dbReference>
<proteinExistence type="predicted"/>
<comment type="caution">
    <text evidence="7">The sequence shown here is derived from an EMBL/GenBank/DDBJ whole genome shotgun (WGS) entry which is preliminary data.</text>
</comment>
<dbReference type="SUPFAM" id="SSF54928">
    <property type="entry name" value="RNA-binding domain, RBD"/>
    <property type="match status" value="1"/>
</dbReference>
<feature type="domain" description="RanBP2-type" evidence="6">
    <location>
        <begin position="612"/>
        <end position="641"/>
    </location>
</feature>
<keyword evidence="2 4" id="KW-0863">Zinc-finger</keyword>
<keyword evidence="8" id="KW-1185">Reference proteome</keyword>
<name>A0A1B7T933_9ASCO</name>
<evidence type="ECO:0000313" key="8">
    <source>
        <dbReference type="Proteomes" id="UP000092321"/>
    </source>
</evidence>
<dbReference type="Gene3D" id="3.30.70.330">
    <property type="match status" value="1"/>
</dbReference>
<feature type="domain" description="RanBP2-type" evidence="6">
    <location>
        <begin position="428"/>
        <end position="457"/>
    </location>
</feature>
<dbReference type="AlphaFoldDB" id="A0A1B7T933"/>
<dbReference type="Gene3D" id="4.10.1060.10">
    <property type="entry name" value="Zinc finger, RanBP2-type"/>
    <property type="match status" value="2"/>
</dbReference>
<dbReference type="EMBL" id="LXPE01000184">
    <property type="protein sequence ID" value="OBA25225.1"/>
    <property type="molecule type" value="Genomic_DNA"/>
</dbReference>
<dbReference type="OrthoDB" id="448399at2759"/>
<evidence type="ECO:0000259" key="6">
    <source>
        <dbReference type="PROSITE" id="PS50199"/>
    </source>
</evidence>
<dbReference type="Pfam" id="PF00641">
    <property type="entry name" value="Zn_ribbon_RanBP"/>
    <property type="match status" value="2"/>
</dbReference>
<dbReference type="PROSITE" id="PS50199">
    <property type="entry name" value="ZF_RANBP2_2"/>
    <property type="match status" value="2"/>
</dbReference>
<dbReference type="PROSITE" id="PS01358">
    <property type="entry name" value="ZF_RANBP2_1"/>
    <property type="match status" value="2"/>
</dbReference>
<keyword evidence="1" id="KW-0479">Metal-binding</keyword>
<dbReference type="PANTHER" id="PTHR23111:SF74">
    <property type="entry name" value="OS02G0203700 PROTEIN"/>
    <property type="match status" value="1"/>
</dbReference>
<evidence type="ECO:0000256" key="5">
    <source>
        <dbReference type="SAM" id="MobiDB-lite"/>
    </source>
</evidence>
<evidence type="ECO:0000256" key="1">
    <source>
        <dbReference type="ARBA" id="ARBA00022723"/>
    </source>
</evidence>
<gene>
    <name evidence="7" type="ORF">HANVADRAFT_3969</name>
</gene>
<protein>
    <recommendedName>
        <fullName evidence="6">RanBP2-type domain-containing protein</fullName>
    </recommendedName>
</protein>